<sequence>MRPFKSYAGTSGENAGECVDLAGSMRFNFSEKKYEHRKVKKYSDYRPR</sequence>
<evidence type="ECO:0008006" key="3">
    <source>
        <dbReference type="Google" id="ProtNLM"/>
    </source>
</evidence>
<accession>A0ABQ1TMY8</accession>
<keyword evidence="2" id="KW-1185">Reference proteome</keyword>
<evidence type="ECO:0000313" key="1">
    <source>
        <dbReference type="EMBL" id="GGE97320.1"/>
    </source>
</evidence>
<dbReference type="Proteomes" id="UP000638462">
    <property type="component" value="Unassembled WGS sequence"/>
</dbReference>
<comment type="caution">
    <text evidence="1">The sequence shown here is derived from an EMBL/GenBank/DDBJ whole genome shotgun (WGS) entry which is preliminary data.</text>
</comment>
<protein>
    <recommendedName>
        <fullName evidence="3">DUF397 domain-containing protein</fullName>
    </recommendedName>
</protein>
<gene>
    <name evidence="1" type="ORF">GCM10008027_22940</name>
</gene>
<proteinExistence type="predicted"/>
<dbReference type="EMBL" id="BMIT01000008">
    <property type="protein sequence ID" value="GGE97320.1"/>
    <property type="molecule type" value="Genomic_DNA"/>
</dbReference>
<evidence type="ECO:0000313" key="2">
    <source>
        <dbReference type="Proteomes" id="UP000638462"/>
    </source>
</evidence>
<organism evidence="1 2">
    <name type="scientific">Pseudoalteromonas gelatinilytica</name>
    <dbReference type="NCBI Taxonomy" id="1703256"/>
    <lineage>
        <taxon>Bacteria</taxon>
        <taxon>Pseudomonadati</taxon>
        <taxon>Pseudomonadota</taxon>
        <taxon>Gammaproteobacteria</taxon>
        <taxon>Alteromonadales</taxon>
        <taxon>Pseudoalteromonadaceae</taxon>
        <taxon>Pseudoalteromonas</taxon>
    </lineage>
</organism>
<reference evidence="2" key="1">
    <citation type="journal article" date="2019" name="Int. J. Syst. Evol. Microbiol.">
        <title>The Global Catalogue of Microorganisms (GCM) 10K type strain sequencing project: providing services to taxonomists for standard genome sequencing and annotation.</title>
        <authorList>
            <consortium name="The Broad Institute Genomics Platform"/>
            <consortium name="The Broad Institute Genome Sequencing Center for Infectious Disease"/>
            <person name="Wu L."/>
            <person name="Ma J."/>
        </authorList>
    </citation>
    <scope>NUCLEOTIDE SEQUENCE [LARGE SCALE GENOMIC DNA]</scope>
    <source>
        <strain evidence="2">CGMCC 1.15394</strain>
    </source>
</reference>
<name>A0ABQ1TMY8_9GAMM</name>